<accession>A0ABV4G186</accession>
<sequence length="30" mass="3197">MPAVALVILVLAIATLLPIGLVLWIMPRQA</sequence>
<reference evidence="2 3" key="1">
    <citation type="submission" date="2024-07" db="EMBL/GenBank/DDBJ databases">
        <title>Genomic Encyclopedia of Type Strains, Phase V (KMG-V): Genome sequencing to study the core and pangenomes of soil and plant-associated prokaryotes.</title>
        <authorList>
            <person name="Whitman W."/>
        </authorList>
    </citation>
    <scope>NUCLEOTIDE SEQUENCE [LARGE SCALE GENOMIC DNA]</scope>
    <source>
        <strain evidence="2 3">USDA 152</strain>
    </source>
</reference>
<keyword evidence="1" id="KW-1133">Transmembrane helix</keyword>
<organism evidence="2 3">
    <name type="scientific">Bradyrhizobium ottawaense</name>
    <dbReference type="NCBI Taxonomy" id="931866"/>
    <lineage>
        <taxon>Bacteria</taxon>
        <taxon>Pseudomonadati</taxon>
        <taxon>Pseudomonadota</taxon>
        <taxon>Alphaproteobacteria</taxon>
        <taxon>Hyphomicrobiales</taxon>
        <taxon>Nitrobacteraceae</taxon>
        <taxon>Bradyrhizobium</taxon>
    </lineage>
</organism>
<keyword evidence="3" id="KW-1185">Reference proteome</keyword>
<protein>
    <submittedName>
        <fullName evidence="2">Uncharacterized protein</fullName>
    </submittedName>
</protein>
<keyword evidence="1" id="KW-0472">Membrane</keyword>
<comment type="caution">
    <text evidence="2">The sequence shown here is derived from an EMBL/GenBank/DDBJ whole genome shotgun (WGS) entry which is preliminary data.</text>
</comment>
<proteinExistence type="predicted"/>
<evidence type="ECO:0000313" key="2">
    <source>
        <dbReference type="EMBL" id="MEY9457645.1"/>
    </source>
</evidence>
<dbReference type="Proteomes" id="UP001565369">
    <property type="component" value="Unassembled WGS sequence"/>
</dbReference>
<gene>
    <name evidence="2" type="ORF">ABIG07_006593</name>
</gene>
<keyword evidence="1" id="KW-0812">Transmembrane</keyword>
<feature type="transmembrane region" description="Helical" evidence="1">
    <location>
        <begin position="6"/>
        <end position="26"/>
    </location>
</feature>
<evidence type="ECO:0000256" key="1">
    <source>
        <dbReference type="SAM" id="Phobius"/>
    </source>
</evidence>
<evidence type="ECO:0000313" key="3">
    <source>
        <dbReference type="Proteomes" id="UP001565369"/>
    </source>
</evidence>
<name>A0ABV4G186_9BRAD</name>
<dbReference type="EMBL" id="JBGBZJ010000003">
    <property type="protein sequence ID" value="MEY9457645.1"/>
    <property type="molecule type" value="Genomic_DNA"/>
</dbReference>